<keyword evidence="2" id="KW-0378">Hydrolase</keyword>
<protein>
    <submittedName>
        <fullName evidence="2">Cytosolic carboxypeptidase 1</fullName>
    </submittedName>
</protein>
<name>A0A1D1YZA4_9ARAE</name>
<evidence type="ECO:0000256" key="1">
    <source>
        <dbReference type="SAM" id="MobiDB-lite"/>
    </source>
</evidence>
<gene>
    <name evidence="2" type="primary">agtpbp1</name>
    <name evidence="2" type="ORF">g.34900</name>
</gene>
<evidence type="ECO:0000313" key="2">
    <source>
        <dbReference type="EMBL" id="JAT59983.1"/>
    </source>
</evidence>
<accession>A0A1D1YZA4</accession>
<organism evidence="2">
    <name type="scientific">Anthurium amnicola</name>
    <dbReference type="NCBI Taxonomy" id="1678845"/>
    <lineage>
        <taxon>Eukaryota</taxon>
        <taxon>Viridiplantae</taxon>
        <taxon>Streptophyta</taxon>
        <taxon>Embryophyta</taxon>
        <taxon>Tracheophyta</taxon>
        <taxon>Spermatophyta</taxon>
        <taxon>Magnoliopsida</taxon>
        <taxon>Liliopsida</taxon>
        <taxon>Araceae</taxon>
        <taxon>Pothoideae</taxon>
        <taxon>Potheae</taxon>
        <taxon>Anthurium</taxon>
    </lineage>
</organism>
<feature type="compositionally biased region" description="Polar residues" evidence="1">
    <location>
        <begin position="47"/>
        <end position="56"/>
    </location>
</feature>
<proteinExistence type="predicted"/>
<dbReference type="EMBL" id="GDJX01007953">
    <property type="protein sequence ID" value="JAT59983.1"/>
    <property type="molecule type" value="Transcribed_RNA"/>
</dbReference>
<keyword evidence="2" id="KW-0645">Protease</keyword>
<reference evidence="2" key="1">
    <citation type="submission" date="2015-07" db="EMBL/GenBank/DDBJ databases">
        <title>Transcriptome Assembly of Anthurium amnicola.</title>
        <authorList>
            <person name="Suzuki J."/>
        </authorList>
    </citation>
    <scope>NUCLEOTIDE SEQUENCE</scope>
</reference>
<dbReference type="AlphaFoldDB" id="A0A1D1YZA4"/>
<sequence>SFGPDTSPGLARAPCLSAHEAGHALALSHSVVPRCRLTACPCRSPTLPATLQDTTSPPCPTRSRGRAPLHSAVFLSGLPIVPSGMAEELKQKAGQGDATNDSGEGTPEEVKQILGDDIEGEKEQVEGNGVEGEEEDCGFCLFMK</sequence>
<dbReference type="GO" id="GO:0004180">
    <property type="term" value="F:carboxypeptidase activity"/>
    <property type="evidence" value="ECO:0007669"/>
    <property type="project" value="UniProtKB-KW"/>
</dbReference>
<feature type="non-terminal residue" evidence="2">
    <location>
        <position position="144"/>
    </location>
</feature>
<feature type="region of interest" description="Disordered" evidence="1">
    <location>
        <begin position="46"/>
        <end position="66"/>
    </location>
</feature>
<keyword evidence="2" id="KW-0121">Carboxypeptidase</keyword>
<feature type="non-terminal residue" evidence="2">
    <location>
        <position position="1"/>
    </location>
</feature>
<feature type="region of interest" description="Disordered" evidence="1">
    <location>
        <begin position="88"/>
        <end position="108"/>
    </location>
</feature>